<name>A0A662Z8Y3_9GAMM</name>
<dbReference type="RefSeq" id="WP_074839086.1">
    <property type="nucleotide sequence ID" value="NZ_CP047056.1"/>
</dbReference>
<organism evidence="1 2">
    <name type="scientific">Succinivibrio dextrinosolvens</name>
    <dbReference type="NCBI Taxonomy" id="83771"/>
    <lineage>
        <taxon>Bacteria</taxon>
        <taxon>Pseudomonadati</taxon>
        <taxon>Pseudomonadota</taxon>
        <taxon>Gammaproteobacteria</taxon>
        <taxon>Aeromonadales</taxon>
        <taxon>Succinivibrionaceae</taxon>
        <taxon>Succinivibrio</taxon>
    </lineage>
</organism>
<sequence length="126" mass="14631">MAKLTEKEYEAIQSLNAEYRQAMFMRVAKEENGFYILADSEGPLILEDTEEDEDHNIFSILPVWSHEELAAGYAEKNSMEGFKPQFVTTQVWNEKWVPAFREQQNVLIGFMPISDKDFSVESPIEF</sequence>
<reference evidence="1 2" key="1">
    <citation type="submission" date="2016-10" db="EMBL/GenBank/DDBJ databases">
        <authorList>
            <person name="Varghese N."/>
            <person name="Submissions S."/>
        </authorList>
    </citation>
    <scope>NUCLEOTIDE SEQUENCE [LARGE SCALE GENOMIC DNA]</scope>
    <source>
        <strain evidence="1 2">22B</strain>
    </source>
</reference>
<protein>
    <recommendedName>
        <fullName evidence="3">DUF2750 domain-containing protein</fullName>
    </recommendedName>
</protein>
<gene>
    <name evidence="1" type="ORF">SAMN04487865_100543</name>
</gene>
<evidence type="ECO:0000313" key="1">
    <source>
        <dbReference type="EMBL" id="SFJ87066.1"/>
    </source>
</evidence>
<dbReference type="Proteomes" id="UP000243374">
    <property type="component" value="Unassembled WGS sequence"/>
</dbReference>
<proteinExistence type="predicted"/>
<accession>A0A662Z8Y3</accession>
<dbReference type="InterPro" id="IPR021284">
    <property type="entry name" value="DUF2750"/>
</dbReference>
<dbReference type="AlphaFoldDB" id="A0A662Z8Y3"/>
<dbReference type="Pfam" id="PF11042">
    <property type="entry name" value="DUF2750"/>
    <property type="match status" value="1"/>
</dbReference>
<keyword evidence="2" id="KW-1185">Reference proteome</keyword>
<evidence type="ECO:0008006" key="3">
    <source>
        <dbReference type="Google" id="ProtNLM"/>
    </source>
</evidence>
<dbReference type="EMBL" id="FOSF01000005">
    <property type="protein sequence ID" value="SFJ87066.1"/>
    <property type="molecule type" value="Genomic_DNA"/>
</dbReference>
<dbReference type="OrthoDB" id="2936081at2"/>
<evidence type="ECO:0000313" key="2">
    <source>
        <dbReference type="Proteomes" id="UP000243374"/>
    </source>
</evidence>